<dbReference type="PANTHER" id="PTHR46126">
    <property type="entry name" value="DYNACTIN SUBUNIT 5"/>
    <property type="match status" value="1"/>
</dbReference>
<comment type="similarity">
    <text evidence="4">Belongs to the dynactin subunits 5/6 family. Dynactin subunit 5 subfamily.</text>
</comment>
<gene>
    <name evidence="6" type="ORF">FL83_24010</name>
</gene>
<evidence type="ECO:0000256" key="5">
    <source>
        <dbReference type="ARBA" id="ARBA00034865"/>
    </source>
</evidence>
<keyword evidence="7" id="KW-1185">Reference proteome</keyword>
<dbReference type="GO" id="GO:0005869">
    <property type="term" value="C:dynactin complex"/>
    <property type="evidence" value="ECO:0007669"/>
    <property type="project" value="TreeGrafter"/>
</dbReference>
<evidence type="ECO:0000256" key="4">
    <source>
        <dbReference type="ARBA" id="ARBA00034706"/>
    </source>
</evidence>
<dbReference type="STRING" id="1503980.A0A260Z815"/>
<keyword evidence="3" id="KW-0206">Cytoskeleton</keyword>
<organism evidence="6 7">
    <name type="scientific">Caenorhabditis latens</name>
    <dbReference type="NCBI Taxonomy" id="1503980"/>
    <lineage>
        <taxon>Eukaryota</taxon>
        <taxon>Metazoa</taxon>
        <taxon>Ecdysozoa</taxon>
        <taxon>Nematoda</taxon>
        <taxon>Chromadorea</taxon>
        <taxon>Rhabditida</taxon>
        <taxon>Rhabditina</taxon>
        <taxon>Rhabditomorpha</taxon>
        <taxon>Rhabditoidea</taxon>
        <taxon>Rhabditidae</taxon>
        <taxon>Peloderinae</taxon>
        <taxon>Caenorhabditis</taxon>
    </lineage>
</organism>
<dbReference type="AlphaFoldDB" id="A0A260Z815"/>
<dbReference type="Pfam" id="PF21711">
    <property type="entry name" value="DCTN5"/>
    <property type="match status" value="1"/>
</dbReference>
<evidence type="ECO:0000256" key="1">
    <source>
        <dbReference type="ARBA" id="ARBA00004245"/>
    </source>
</evidence>
<dbReference type="InterPro" id="IPR011004">
    <property type="entry name" value="Trimer_LpxA-like_sf"/>
</dbReference>
<dbReference type="InterPro" id="IPR047125">
    <property type="entry name" value="DCTN5"/>
</dbReference>
<evidence type="ECO:0000313" key="6">
    <source>
        <dbReference type="EMBL" id="OZF81539.1"/>
    </source>
</evidence>
<comment type="caution">
    <text evidence="6">The sequence shown here is derived from an EMBL/GenBank/DDBJ whole genome shotgun (WGS) entry which is preliminary data.</text>
</comment>
<feature type="non-terminal residue" evidence="6">
    <location>
        <position position="1"/>
    </location>
</feature>
<dbReference type="SUPFAM" id="SSF51161">
    <property type="entry name" value="Trimeric LpxA-like enzymes"/>
    <property type="match status" value="1"/>
</dbReference>
<evidence type="ECO:0000313" key="7">
    <source>
        <dbReference type="Proteomes" id="UP000216463"/>
    </source>
</evidence>
<dbReference type="PANTHER" id="PTHR46126:SF1">
    <property type="entry name" value="DYNACTIN SUBUNIT 5"/>
    <property type="match status" value="1"/>
</dbReference>
<dbReference type="EMBL" id="NIPN01000678">
    <property type="protein sequence ID" value="OZF81539.1"/>
    <property type="molecule type" value="Genomic_DNA"/>
</dbReference>
<comment type="subcellular location">
    <subcellularLocation>
        <location evidence="1">Cytoplasm</location>
        <location evidence="1">Cytoskeleton</location>
    </subcellularLocation>
</comment>
<name>A0A260Z815_9PELO</name>
<sequence>MDLPILYYDETEWAKTHTGNKVNKKHAIAGTQNIVIAGKTIIEEGVSIRGDLATVKIGKHCVLKSRCVIRPCLKMFSKKPTMCNVIIGDYVFIDEDCVVNAAQIYAFVHLGARAVLGNGCVIRECSRVLPDTVIPADAIFPPFSTIGGSPARVIGTEPLCAENLMTEAMTMYYDNFVPQQRATTIA</sequence>
<keyword evidence="2" id="KW-0963">Cytoplasm</keyword>
<evidence type="ECO:0000256" key="2">
    <source>
        <dbReference type="ARBA" id="ARBA00022490"/>
    </source>
</evidence>
<accession>A0A260Z815</accession>
<reference evidence="6" key="1">
    <citation type="submission" date="2017-07" db="EMBL/GenBank/DDBJ databases">
        <title>Caenorhabditis latens genome sequence.</title>
        <authorList>
            <person name="Fierst J.L."/>
        </authorList>
    </citation>
    <scope>NUCLEOTIDE SEQUENCE [LARGE SCALE GENOMIC DNA]</scope>
    <source>
        <strain evidence="6">PX534</strain>
    </source>
</reference>
<dbReference type="Gene3D" id="2.160.10.10">
    <property type="entry name" value="Hexapeptide repeat proteins"/>
    <property type="match status" value="1"/>
</dbReference>
<dbReference type="Proteomes" id="UP000216463">
    <property type="component" value="Unassembled WGS sequence"/>
</dbReference>
<evidence type="ECO:0000256" key="3">
    <source>
        <dbReference type="ARBA" id="ARBA00023212"/>
    </source>
</evidence>
<dbReference type="CDD" id="cd03359">
    <property type="entry name" value="LbH_Dynactin_5"/>
    <property type="match status" value="1"/>
</dbReference>
<proteinExistence type="inferred from homology"/>
<protein>
    <recommendedName>
        <fullName evidence="5">Dynactin subunit 5</fullName>
    </recommendedName>
</protein>